<dbReference type="AlphaFoldDB" id="A0A1Y2CGN0"/>
<organism evidence="1 2">
    <name type="scientific">Rhizoclosmatium globosum</name>
    <dbReference type="NCBI Taxonomy" id="329046"/>
    <lineage>
        <taxon>Eukaryota</taxon>
        <taxon>Fungi</taxon>
        <taxon>Fungi incertae sedis</taxon>
        <taxon>Chytridiomycota</taxon>
        <taxon>Chytridiomycota incertae sedis</taxon>
        <taxon>Chytridiomycetes</taxon>
        <taxon>Chytridiales</taxon>
        <taxon>Chytriomycetaceae</taxon>
        <taxon>Rhizoclosmatium</taxon>
    </lineage>
</organism>
<reference evidence="1 2" key="1">
    <citation type="submission" date="2016-07" db="EMBL/GenBank/DDBJ databases">
        <title>Pervasive Adenine N6-methylation of Active Genes in Fungi.</title>
        <authorList>
            <consortium name="DOE Joint Genome Institute"/>
            <person name="Mondo S.J."/>
            <person name="Dannebaum R.O."/>
            <person name="Kuo R.C."/>
            <person name="Labutti K."/>
            <person name="Haridas S."/>
            <person name="Kuo A."/>
            <person name="Salamov A."/>
            <person name="Ahrendt S.R."/>
            <person name="Lipzen A."/>
            <person name="Sullivan W."/>
            <person name="Andreopoulos W.B."/>
            <person name="Clum A."/>
            <person name="Lindquist E."/>
            <person name="Daum C."/>
            <person name="Ramamoorthy G.K."/>
            <person name="Gryganskyi A."/>
            <person name="Culley D."/>
            <person name="Magnuson J.K."/>
            <person name="James T.Y."/>
            <person name="O'Malley M.A."/>
            <person name="Stajich J.E."/>
            <person name="Spatafora J.W."/>
            <person name="Visel A."/>
            <person name="Grigoriev I.V."/>
        </authorList>
    </citation>
    <scope>NUCLEOTIDE SEQUENCE [LARGE SCALE GENOMIC DNA]</scope>
    <source>
        <strain evidence="1 2">JEL800</strain>
    </source>
</reference>
<dbReference type="EMBL" id="MCGO01000019">
    <property type="protein sequence ID" value="ORY45475.1"/>
    <property type="molecule type" value="Genomic_DNA"/>
</dbReference>
<comment type="caution">
    <text evidence="1">The sequence shown here is derived from an EMBL/GenBank/DDBJ whole genome shotgun (WGS) entry which is preliminary data.</text>
</comment>
<keyword evidence="2" id="KW-1185">Reference proteome</keyword>
<proteinExistence type="predicted"/>
<dbReference type="PANTHER" id="PTHR46333">
    <property type="entry name" value="CYTOKINESIS PROTEIN 3"/>
    <property type="match status" value="1"/>
</dbReference>
<dbReference type="GO" id="GO:0005737">
    <property type="term" value="C:cytoplasm"/>
    <property type="evidence" value="ECO:0007669"/>
    <property type="project" value="TreeGrafter"/>
</dbReference>
<evidence type="ECO:0008006" key="3">
    <source>
        <dbReference type="Google" id="ProtNLM"/>
    </source>
</evidence>
<evidence type="ECO:0000313" key="1">
    <source>
        <dbReference type="EMBL" id="ORY45475.1"/>
    </source>
</evidence>
<gene>
    <name evidence="1" type="ORF">BCR33DRAFT_169050</name>
</gene>
<accession>A0A1Y2CGN0</accession>
<dbReference type="Proteomes" id="UP000193642">
    <property type="component" value="Unassembled WGS sequence"/>
</dbReference>
<dbReference type="PANTHER" id="PTHR46333:SF2">
    <property type="entry name" value="CYTOKINESIS PROTEIN 3"/>
    <property type="match status" value="1"/>
</dbReference>
<evidence type="ECO:0000313" key="2">
    <source>
        <dbReference type="Proteomes" id="UP000193642"/>
    </source>
</evidence>
<sequence length="207" mass="23085">MGVGMEAGDPAVNLDAHAWNVVLVNGEYRFIETTWAAGSIMLGHFEKHYDPEPYFLVSPTQFIYSHIPKTDPAQQFLSVPLTHQEWMELPHLGPACRPNGIRLVHATGLQQTNPNCLLSYLDISDDYLEIIIQVVDSKFASTGGVLMGQITYGKAAPIQTAGIKTSRTTHLTRLLNTKHSPNIPRQEPRTRLETATSSCIRWKCETD</sequence>
<name>A0A1Y2CGN0_9FUNG</name>
<dbReference type="InterPro" id="IPR052557">
    <property type="entry name" value="CAP/Cytokinesis_protein"/>
</dbReference>
<dbReference type="OrthoDB" id="2154158at2759"/>
<protein>
    <recommendedName>
        <fullName evidence="3">Transglutaminase-like domain-containing protein</fullName>
    </recommendedName>
</protein>
<dbReference type="STRING" id="329046.A0A1Y2CGN0"/>